<dbReference type="InterPro" id="IPR002933">
    <property type="entry name" value="Peptidase_M20"/>
</dbReference>
<dbReference type="SUPFAM" id="SSF55031">
    <property type="entry name" value="Bacterial exopeptidase dimerisation domain"/>
    <property type="match status" value="1"/>
</dbReference>
<keyword evidence="1" id="KW-0378">Hydrolase</keyword>
<dbReference type="EMBL" id="UINC01003232">
    <property type="protein sequence ID" value="SVA04507.1"/>
    <property type="molecule type" value="Genomic_DNA"/>
</dbReference>
<dbReference type="GO" id="GO:0016787">
    <property type="term" value="F:hydrolase activity"/>
    <property type="evidence" value="ECO:0007669"/>
    <property type="project" value="UniProtKB-KW"/>
</dbReference>
<feature type="domain" description="Peptidase M20 dimerisation" evidence="2">
    <location>
        <begin position="199"/>
        <end position="291"/>
    </location>
</feature>
<dbReference type="PANTHER" id="PTHR11014:SF63">
    <property type="entry name" value="METALLOPEPTIDASE, PUTATIVE (AFU_ORTHOLOGUE AFUA_6G09600)-RELATED"/>
    <property type="match status" value="1"/>
</dbReference>
<dbReference type="InterPro" id="IPR017439">
    <property type="entry name" value="Amidohydrolase"/>
</dbReference>
<proteinExistence type="predicted"/>
<sequence>VYPAPLGHDGSMTDLDNPRGIATEIIDDVVALRRDIHRHPELGLDNPVTRDRVLAALDGLPLDVRLGVACTSVVADLAGTTDGPTVLLRADTDALPMTESTDLDFRSTVDGRAHACGHDAHTAMLVGAAKVLAARRGEIAGRVRFMFQPGEEGFAGARLMIDEGALDGVDRAFALHISPNQRVGTASSRPGPLLAGDTSITVTVRGRGGHASAPHHATDPIPATAAIITALQTAVTRGVDVFDPAVLTIAHVVAGTTTNVIPETAFFEGTIRCISEHTRARIREAVTRTVQGVAEAHGCTADLELVDGYPVTYNDETEAARFAEVCRTTLGEKGHRVLPAPAMGGEDFSYVTQQVPGVMAFLGVCPATEPDPRSAPPLHSNRMVLDEDGLAHGVALHVAMAIHRFADE</sequence>
<dbReference type="InterPro" id="IPR036264">
    <property type="entry name" value="Bact_exopeptidase_dim_dom"/>
</dbReference>
<dbReference type="PANTHER" id="PTHR11014">
    <property type="entry name" value="PEPTIDASE M20 FAMILY MEMBER"/>
    <property type="match status" value="1"/>
</dbReference>
<dbReference type="CDD" id="cd03886">
    <property type="entry name" value="M20_Acy1"/>
    <property type="match status" value="1"/>
</dbReference>
<dbReference type="InterPro" id="IPR011650">
    <property type="entry name" value="Peptidase_M20_dimer"/>
</dbReference>
<dbReference type="SUPFAM" id="SSF53187">
    <property type="entry name" value="Zn-dependent exopeptidases"/>
    <property type="match status" value="1"/>
</dbReference>
<accession>A0A381SQ45</accession>
<organism evidence="3">
    <name type="scientific">marine metagenome</name>
    <dbReference type="NCBI Taxonomy" id="408172"/>
    <lineage>
        <taxon>unclassified sequences</taxon>
        <taxon>metagenomes</taxon>
        <taxon>ecological metagenomes</taxon>
    </lineage>
</organism>
<gene>
    <name evidence="3" type="ORF">METZ01_LOCUS57361</name>
</gene>
<dbReference type="NCBIfam" id="TIGR01891">
    <property type="entry name" value="amidohydrolases"/>
    <property type="match status" value="1"/>
</dbReference>
<dbReference type="Pfam" id="PF07687">
    <property type="entry name" value="M20_dimer"/>
    <property type="match status" value="1"/>
</dbReference>
<evidence type="ECO:0000256" key="1">
    <source>
        <dbReference type="ARBA" id="ARBA00022801"/>
    </source>
</evidence>
<evidence type="ECO:0000259" key="2">
    <source>
        <dbReference type="Pfam" id="PF07687"/>
    </source>
</evidence>
<dbReference type="Pfam" id="PF01546">
    <property type="entry name" value="Peptidase_M20"/>
    <property type="match status" value="1"/>
</dbReference>
<dbReference type="PIRSF" id="PIRSF005962">
    <property type="entry name" value="Pept_M20D_amidohydro"/>
    <property type="match status" value="1"/>
</dbReference>
<protein>
    <recommendedName>
        <fullName evidence="2">Peptidase M20 dimerisation domain-containing protein</fullName>
    </recommendedName>
</protein>
<dbReference type="Gene3D" id="3.40.630.10">
    <property type="entry name" value="Zn peptidases"/>
    <property type="match status" value="1"/>
</dbReference>
<dbReference type="Gene3D" id="3.30.70.360">
    <property type="match status" value="1"/>
</dbReference>
<feature type="non-terminal residue" evidence="3">
    <location>
        <position position="1"/>
    </location>
</feature>
<name>A0A381SQ45_9ZZZZ</name>
<reference evidence="3" key="1">
    <citation type="submission" date="2018-05" db="EMBL/GenBank/DDBJ databases">
        <authorList>
            <person name="Lanie J.A."/>
            <person name="Ng W.-L."/>
            <person name="Kazmierczak K.M."/>
            <person name="Andrzejewski T.M."/>
            <person name="Davidsen T.M."/>
            <person name="Wayne K.J."/>
            <person name="Tettelin H."/>
            <person name="Glass J.I."/>
            <person name="Rusch D."/>
            <person name="Podicherti R."/>
            <person name="Tsui H.-C.T."/>
            <person name="Winkler M.E."/>
        </authorList>
    </citation>
    <scope>NUCLEOTIDE SEQUENCE</scope>
</reference>
<dbReference type="AlphaFoldDB" id="A0A381SQ45"/>
<evidence type="ECO:0000313" key="3">
    <source>
        <dbReference type="EMBL" id="SVA04507.1"/>
    </source>
</evidence>
<dbReference type="FunFam" id="3.30.70.360:FF:000001">
    <property type="entry name" value="N-acetyldiaminopimelate deacetylase"/>
    <property type="match status" value="1"/>
</dbReference>